<dbReference type="RefSeq" id="XP_004256928.1">
    <property type="nucleotide sequence ID" value="XM_004256880.1"/>
</dbReference>
<keyword evidence="2" id="KW-1185">Reference proteome</keyword>
<dbReference type="GeneID" id="14889112"/>
<evidence type="ECO:0000313" key="2">
    <source>
        <dbReference type="Proteomes" id="UP000014680"/>
    </source>
</evidence>
<reference evidence="1 2" key="1">
    <citation type="submission" date="2012-10" db="EMBL/GenBank/DDBJ databases">
        <authorList>
            <person name="Zafar N."/>
            <person name="Inman J."/>
            <person name="Hall N."/>
            <person name="Lorenzi H."/>
            <person name="Caler E."/>
        </authorList>
    </citation>
    <scope>NUCLEOTIDE SEQUENCE [LARGE SCALE GENOMIC DNA]</scope>
    <source>
        <strain evidence="1 2">IP1</strain>
    </source>
</reference>
<accession>A0A0A1U6Y9</accession>
<dbReference type="EMBL" id="KB206537">
    <property type="protein sequence ID" value="ELP90157.1"/>
    <property type="molecule type" value="Genomic_DNA"/>
</dbReference>
<proteinExistence type="predicted"/>
<dbReference type="VEuPathDB" id="AmoebaDB:EIN_406210"/>
<dbReference type="AlphaFoldDB" id="A0A0A1U6Y9"/>
<organism evidence="1 2">
    <name type="scientific">Entamoeba invadens IP1</name>
    <dbReference type="NCBI Taxonomy" id="370355"/>
    <lineage>
        <taxon>Eukaryota</taxon>
        <taxon>Amoebozoa</taxon>
        <taxon>Evosea</taxon>
        <taxon>Archamoebae</taxon>
        <taxon>Mastigamoebida</taxon>
        <taxon>Entamoebidae</taxon>
        <taxon>Entamoeba</taxon>
    </lineage>
</organism>
<protein>
    <submittedName>
        <fullName evidence="1">Uncharacterized protein</fullName>
    </submittedName>
</protein>
<dbReference type="KEGG" id="eiv:EIN_406210"/>
<dbReference type="Proteomes" id="UP000014680">
    <property type="component" value="Unassembled WGS sequence"/>
</dbReference>
<evidence type="ECO:0000313" key="1">
    <source>
        <dbReference type="EMBL" id="ELP90157.1"/>
    </source>
</evidence>
<gene>
    <name evidence="1" type="ORF">EIN_406210</name>
</gene>
<name>A0A0A1U6Y9_ENTIV</name>
<sequence length="586" mass="67127">MKQLEAFYLANAVIYFRFVEDVITLKLVNKKCLEATEMLRFFPKMSLKTLQNKNEIVSSRTYHNIVNTLIPNNIFVLFPHLETIECDNNDIALRNNIIDKIAQIKLINHISEENHDIFLFEKLKEKVIMLIVSSFSKKINLSGFANLQIVKLNVLNWENSITLEDVFPDKTQHIKVVSLHCRKTETALQLQKYKNFEKKIVVFNSRYEKVEHLDILKSFAVVAFDDWIYKDGEIVFLRDYTLNVCNNNLMKINEIDEMCLVKTITVRSEVKNDILLNGLHELQTVNTLSNSKIVFSEDMIKSTNIKSVHGELNQIPDGVLFLECTENTLSKATPANFKTIKKLHIVNDTNFDLSKFSSMTALEFQNATVTQDMTLLTSLKELSMSYSRFKESPIFTDNLKALHLNRMNLQKGLPFNRGITNLVAIGCVFDNDLTSNLLGLKVLILLSPQIEHLVCPSSLVSFDIIRGKPFSIDLSQANDLQHLGFTEFNPHSITLPKHVENLYLCDGVFVFDKLVNSTIEHLILLSVKSMDIGEVPLKSRNLTIRNVTSVKSTVDVKLFGDTHEFSTKRHIALKQFVFFRETLPNS</sequence>